<organism evidence="3">
    <name type="scientific">Graphocephala atropunctata</name>
    <dbReference type="NCBI Taxonomy" id="36148"/>
    <lineage>
        <taxon>Eukaryota</taxon>
        <taxon>Metazoa</taxon>
        <taxon>Ecdysozoa</taxon>
        <taxon>Arthropoda</taxon>
        <taxon>Hexapoda</taxon>
        <taxon>Insecta</taxon>
        <taxon>Pterygota</taxon>
        <taxon>Neoptera</taxon>
        <taxon>Paraneoptera</taxon>
        <taxon>Hemiptera</taxon>
        <taxon>Auchenorrhyncha</taxon>
        <taxon>Membracoidea</taxon>
        <taxon>Cicadellidae</taxon>
        <taxon>Cicadellinae</taxon>
        <taxon>Cicadellini</taxon>
        <taxon>Graphocephala</taxon>
    </lineage>
</organism>
<sequence length="134" mass="15684">HISRTGTRPPPQAQKTTTQVNKPKMQRWNRRSTKIFNYIVKSFVLVQQYAKCTFIFGYIGIVAKFTRDKRVNFSSGGLFKRKCWVKSSHHWTLLTSQTLGKNAQNPRKCVQSENVCQREEAHKKEVLLIFLQKQ</sequence>
<evidence type="ECO:0000313" key="2">
    <source>
        <dbReference type="EMBL" id="JAT09894.1"/>
    </source>
</evidence>
<accession>A0A1B6MSV8</accession>
<proteinExistence type="predicted"/>
<protein>
    <submittedName>
        <fullName evidence="3">Uncharacterized protein</fullName>
    </submittedName>
</protein>
<dbReference type="EMBL" id="GEBQ01030083">
    <property type="protein sequence ID" value="JAT09894.1"/>
    <property type="molecule type" value="Transcribed_RNA"/>
</dbReference>
<reference evidence="3" key="1">
    <citation type="submission" date="2015-11" db="EMBL/GenBank/DDBJ databases">
        <title>De novo transcriptome assembly of four potential Pierce s Disease insect vectors from Arizona vineyards.</title>
        <authorList>
            <person name="Tassone E.E."/>
        </authorList>
    </citation>
    <scope>NUCLEOTIDE SEQUENCE</scope>
</reference>
<evidence type="ECO:0000313" key="3">
    <source>
        <dbReference type="EMBL" id="JAT39014.1"/>
    </source>
</evidence>
<evidence type="ECO:0000256" key="1">
    <source>
        <dbReference type="SAM" id="MobiDB-lite"/>
    </source>
</evidence>
<feature type="region of interest" description="Disordered" evidence="1">
    <location>
        <begin position="1"/>
        <end position="24"/>
    </location>
</feature>
<dbReference type="AlphaFoldDB" id="A0A1B6MSV8"/>
<name>A0A1B6MSV8_9HEMI</name>
<gene>
    <name evidence="2" type="ORF">g.52835</name>
    <name evidence="3" type="ORF">g.52836</name>
</gene>
<dbReference type="EMBL" id="GEBQ01000963">
    <property type="protein sequence ID" value="JAT39014.1"/>
    <property type="molecule type" value="Transcribed_RNA"/>
</dbReference>
<feature type="non-terminal residue" evidence="3">
    <location>
        <position position="1"/>
    </location>
</feature>